<protein>
    <submittedName>
        <fullName evidence="2">DinB family protein</fullName>
    </submittedName>
</protein>
<dbReference type="SUPFAM" id="SSF109854">
    <property type="entry name" value="DinB/YfiT-like putative metalloenzymes"/>
    <property type="match status" value="1"/>
</dbReference>
<reference evidence="2 3" key="1">
    <citation type="submission" date="2024-03" db="EMBL/GenBank/DDBJ databases">
        <title>Two novel species of the genus Flavobacterium exhibiting potentially degradation of complex polysaccharides.</title>
        <authorList>
            <person name="Lian X."/>
        </authorList>
    </citation>
    <scope>NUCLEOTIDE SEQUENCE [LARGE SCALE GENOMIC DNA]</scope>
    <source>
        <strain evidence="3">j3</strain>
    </source>
</reference>
<feature type="coiled-coil region" evidence="1">
    <location>
        <begin position="1"/>
        <end position="28"/>
    </location>
</feature>
<accession>A0ABU9N3F6</accession>
<evidence type="ECO:0000256" key="1">
    <source>
        <dbReference type="SAM" id="Coils"/>
    </source>
</evidence>
<dbReference type="InterPro" id="IPR034660">
    <property type="entry name" value="DinB/YfiT-like"/>
</dbReference>
<dbReference type="Gene3D" id="1.20.120.450">
    <property type="entry name" value="dinb family like domain"/>
    <property type="match status" value="1"/>
</dbReference>
<name>A0ABU9N3F6_9FLAO</name>
<evidence type="ECO:0000313" key="3">
    <source>
        <dbReference type="Proteomes" id="UP001460072"/>
    </source>
</evidence>
<evidence type="ECO:0000313" key="2">
    <source>
        <dbReference type="EMBL" id="MEM0541070.1"/>
    </source>
</evidence>
<dbReference type="Proteomes" id="UP001460072">
    <property type="component" value="Unassembled WGS sequence"/>
</dbReference>
<keyword evidence="3" id="KW-1185">Reference proteome</keyword>
<organism evidence="2 3">
    <name type="scientific">Flavobacterium aureirubrum</name>
    <dbReference type="NCBI Taxonomy" id="3133147"/>
    <lineage>
        <taxon>Bacteria</taxon>
        <taxon>Pseudomonadati</taxon>
        <taxon>Bacteroidota</taxon>
        <taxon>Flavobacteriia</taxon>
        <taxon>Flavobacteriales</taxon>
        <taxon>Flavobacteriaceae</taxon>
        <taxon>Flavobacterium</taxon>
    </lineage>
</organism>
<proteinExistence type="predicted"/>
<gene>
    <name evidence="2" type="ORF">WFZ85_00425</name>
</gene>
<sequence>MSHLLSLIQLLEKQIENHQAENLNVSKSNISWHIDHSLLVINGIINQLKKSNPELYRKQFNWKRFYIQLRGEIPRGKGKAPKVVQPTEATSVEKLMTQLDNAKKNVFELEHLSLNNYFSHPYFGDLNLKSTIWFLKLHTNHHLKIINDIINKS</sequence>
<dbReference type="RefSeq" id="WP_342694312.1">
    <property type="nucleotide sequence ID" value="NZ_JBCGDO010000001.1"/>
</dbReference>
<dbReference type="EMBL" id="JBCGDO010000001">
    <property type="protein sequence ID" value="MEM0541070.1"/>
    <property type="molecule type" value="Genomic_DNA"/>
</dbReference>
<keyword evidence="1" id="KW-0175">Coiled coil</keyword>
<comment type="caution">
    <text evidence="2">The sequence shown here is derived from an EMBL/GenBank/DDBJ whole genome shotgun (WGS) entry which is preliminary data.</text>
</comment>